<evidence type="ECO:0000313" key="1">
    <source>
        <dbReference type="EMBL" id="MDQ0568041.1"/>
    </source>
</evidence>
<gene>
    <name evidence="1" type="ORF">J2Z63_000689</name>
</gene>
<sequence length="30" mass="3527">MKSHHIFNVSIVLKGMLKIWFDQKQASQVL</sequence>
<accession>A0ABU0NF18</accession>
<proteinExistence type="predicted"/>
<evidence type="ECO:0000313" key="2">
    <source>
        <dbReference type="Proteomes" id="UP001236620"/>
    </source>
</evidence>
<protein>
    <submittedName>
        <fullName evidence="1">Uncharacterized protein</fullName>
    </submittedName>
</protein>
<name>A0ABU0NF18_9MOLU</name>
<dbReference type="EMBL" id="JAUSWP010000007">
    <property type="protein sequence ID" value="MDQ0568041.1"/>
    <property type="molecule type" value="Genomic_DNA"/>
</dbReference>
<keyword evidence="2" id="KW-1185">Reference proteome</keyword>
<comment type="caution">
    <text evidence="1">The sequence shown here is derived from an EMBL/GenBank/DDBJ whole genome shotgun (WGS) entry which is preliminary data.</text>
</comment>
<organism evidence="1 2">
    <name type="scientific">Mycoplasma yeatsii</name>
    <dbReference type="NCBI Taxonomy" id="51365"/>
    <lineage>
        <taxon>Bacteria</taxon>
        <taxon>Bacillati</taxon>
        <taxon>Mycoplasmatota</taxon>
        <taxon>Mollicutes</taxon>
        <taxon>Mycoplasmataceae</taxon>
        <taxon>Mycoplasma</taxon>
    </lineage>
</organism>
<reference evidence="1" key="1">
    <citation type="submission" date="2023-07" db="EMBL/GenBank/DDBJ databases">
        <title>Genomic Encyclopedia of Type Strains, Phase IV (KMG-IV): sequencing the most valuable type-strain genomes for metagenomic binning, comparative biology and taxonomic classification.</title>
        <authorList>
            <person name="Goeker M."/>
        </authorList>
    </citation>
    <scope>NUCLEOTIDE SEQUENCE [LARGE SCALE GENOMIC DNA]</scope>
    <source>
        <strain evidence="1">DSM 22019</strain>
    </source>
</reference>
<dbReference type="Proteomes" id="UP001236620">
    <property type="component" value="Unassembled WGS sequence"/>
</dbReference>